<dbReference type="PANTHER" id="PTHR10845:SF259">
    <property type="entry name" value="RGS DOMAIN-CONTAINING PROTEIN-RELATED"/>
    <property type="match status" value="1"/>
</dbReference>
<keyword evidence="3" id="KW-1185">Reference proteome</keyword>
<dbReference type="Proteomes" id="UP000267096">
    <property type="component" value="Unassembled WGS sequence"/>
</dbReference>
<name>A0A3P6PW42_ANISI</name>
<dbReference type="PRINTS" id="PR01301">
    <property type="entry name" value="RGSPROTEIN"/>
</dbReference>
<gene>
    <name evidence="2" type="ORF">ASIM_LOCUS4601</name>
</gene>
<dbReference type="PROSITE" id="PS50132">
    <property type="entry name" value="RGS"/>
    <property type="match status" value="1"/>
</dbReference>
<dbReference type="InterPro" id="IPR036305">
    <property type="entry name" value="RGS_sf"/>
</dbReference>
<dbReference type="AlphaFoldDB" id="A0A3P6PW42"/>
<feature type="domain" description="RGS" evidence="1">
    <location>
        <begin position="1"/>
        <end position="66"/>
    </location>
</feature>
<dbReference type="SUPFAM" id="SSF48097">
    <property type="entry name" value="Regulator of G-protein signaling, RGS"/>
    <property type="match status" value="1"/>
</dbReference>
<evidence type="ECO:0000259" key="1">
    <source>
        <dbReference type="PROSITE" id="PS50132"/>
    </source>
</evidence>
<proteinExistence type="predicted"/>
<dbReference type="Pfam" id="PF00615">
    <property type="entry name" value="RGS"/>
    <property type="match status" value="1"/>
</dbReference>
<reference evidence="2 3" key="1">
    <citation type="submission" date="2018-11" db="EMBL/GenBank/DDBJ databases">
        <authorList>
            <consortium name="Pathogen Informatics"/>
        </authorList>
    </citation>
    <scope>NUCLEOTIDE SEQUENCE [LARGE SCALE GENOMIC DNA]</scope>
</reference>
<dbReference type="InterPro" id="IPR044926">
    <property type="entry name" value="RGS_subdomain_2"/>
</dbReference>
<dbReference type="OrthoDB" id="196547at2759"/>
<sequence>MFRTFLKGEFSDENVDFWLECEEFKKMKEGKKTTVQRAHAIFNEYIVEQSPKEVQFLTNSNLEVLEFRSWNVLKFDTKHLIVTRIVTSGESRQ</sequence>
<dbReference type="EMBL" id="UYRR01008168">
    <property type="protein sequence ID" value="VDK24141.1"/>
    <property type="molecule type" value="Genomic_DNA"/>
</dbReference>
<dbReference type="InterPro" id="IPR016137">
    <property type="entry name" value="RGS"/>
</dbReference>
<dbReference type="PANTHER" id="PTHR10845">
    <property type="entry name" value="REGULATOR OF G PROTEIN SIGNALING"/>
    <property type="match status" value="1"/>
</dbReference>
<organism evidence="2 3">
    <name type="scientific">Anisakis simplex</name>
    <name type="common">Herring worm</name>
    <dbReference type="NCBI Taxonomy" id="6269"/>
    <lineage>
        <taxon>Eukaryota</taxon>
        <taxon>Metazoa</taxon>
        <taxon>Ecdysozoa</taxon>
        <taxon>Nematoda</taxon>
        <taxon>Chromadorea</taxon>
        <taxon>Rhabditida</taxon>
        <taxon>Spirurina</taxon>
        <taxon>Ascaridomorpha</taxon>
        <taxon>Ascaridoidea</taxon>
        <taxon>Anisakidae</taxon>
        <taxon>Anisakis</taxon>
        <taxon>Anisakis simplex complex</taxon>
    </lineage>
</organism>
<evidence type="ECO:0000313" key="3">
    <source>
        <dbReference type="Proteomes" id="UP000267096"/>
    </source>
</evidence>
<accession>A0A3P6PW42</accession>
<protein>
    <recommendedName>
        <fullName evidence="1">RGS domain-containing protein</fullName>
    </recommendedName>
</protein>
<evidence type="ECO:0000313" key="2">
    <source>
        <dbReference type="EMBL" id="VDK24141.1"/>
    </source>
</evidence>
<dbReference type="Gene3D" id="1.10.167.10">
    <property type="entry name" value="Regulator of G-protein Signalling 4, domain 2"/>
    <property type="match status" value="1"/>
</dbReference>